<reference evidence="2" key="1">
    <citation type="submission" date="2018-07" db="EMBL/GenBank/DDBJ databases">
        <authorList>
            <person name="Somerville V."/>
        </authorList>
    </citation>
    <scope>NUCLEOTIDE SEQUENCE</scope>
    <source>
        <strain evidence="2">NWC_2_2</strain>
    </source>
</reference>
<proteinExistence type="predicted"/>
<dbReference type="AlphaFoldDB" id="A0A3G6K6A0"/>
<protein>
    <submittedName>
        <fullName evidence="2">Uncharacterized protein</fullName>
    </submittedName>
</protein>
<name>A0A3G6K6A0_LACDL</name>
<sequence>MGKKDRKSGKKLVSRKKHHFHRKLRLLIFNLILLAGLAAWSYYWAYPAYSQWQMKQTMLAARPKLTKAKDGTSTSPAWHKLTAYRKAIRDNYSFVYQAAYQTPKRTTVGQDVVIPGLISTRSYDYQAKKITSASAMTPQGIAVVYNYLLITAYDGQHRHASVIYVLDKKTGKFLKTVRLPGRQHLGGIAYDPKGMQIWLTGSKDGQSALMSFSLAKLIEYVASAKTSDQLVYDHEIPINSIAKASALTYYDDQLFVGYFNENGHGKVASYKLARSGQYKNTITTSEISSINESVSWSDPDGTTSMNKQIQGLAIYGDKIFLSQSYGSQDSKLYISPITAVNNLDESNAEQVVRMPPYLEQITVYKGQLLCLFESASSKYARQDITVMDRTLSVNINALLDNN</sequence>
<organism evidence="2">
    <name type="scientific">Lactobacillus delbrueckii subsp. lactis</name>
    <dbReference type="NCBI Taxonomy" id="29397"/>
    <lineage>
        <taxon>Bacteria</taxon>
        <taxon>Bacillati</taxon>
        <taxon>Bacillota</taxon>
        <taxon>Bacilli</taxon>
        <taxon>Lactobacillales</taxon>
        <taxon>Lactobacillaceae</taxon>
        <taxon>Lactobacillus</taxon>
    </lineage>
</organism>
<keyword evidence="1" id="KW-1133">Transmembrane helix</keyword>
<evidence type="ECO:0000313" key="2">
    <source>
        <dbReference type="EMBL" id="AZA15315.1"/>
    </source>
</evidence>
<dbReference type="SUPFAM" id="SSF75011">
    <property type="entry name" value="3-carboxy-cis,cis-mucoante lactonizing enzyme"/>
    <property type="match status" value="1"/>
</dbReference>
<gene>
    <name evidence="2" type="ORF">DQL93_00485</name>
</gene>
<dbReference type="EMBL" id="CP031023">
    <property type="protein sequence ID" value="AZA15315.1"/>
    <property type="molecule type" value="Genomic_DNA"/>
</dbReference>
<feature type="transmembrane region" description="Helical" evidence="1">
    <location>
        <begin position="24"/>
        <end position="45"/>
    </location>
</feature>
<dbReference type="RefSeq" id="WP_138490943.1">
    <property type="nucleotide sequence ID" value="NZ_CP046131.1"/>
</dbReference>
<accession>A0A3G6K6A0</accession>
<keyword evidence="1" id="KW-0812">Transmembrane</keyword>
<keyword evidence="1" id="KW-0472">Membrane</keyword>
<dbReference type="Gene3D" id="2.130.10.10">
    <property type="entry name" value="YVTN repeat-like/Quinoprotein amine dehydrogenase"/>
    <property type="match status" value="1"/>
</dbReference>
<evidence type="ECO:0000256" key="1">
    <source>
        <dbReference type="SAM" id="Phobius"/>
    </source>
</evidence>
<dbReference type="InterPro" id="IPR015943">
    <property type="entry name" value="WD40/YVTN_repeat-like_dom_sf"/>
</dbReference>